<dbReference type="AlphaFoldDB" id="A0A9W7AHV8"/>
<proteinExistence type="predicted"/>
<accession>A0A9W7AHV8</accession>
<gene>
    <name evidence="1" type="ORF">TrLO_g2918</name>
</gene>
<organism evidence="1 2">
    <name type="scientific">Triparma laevis f. longispina</name>
    <dbReference type="NCBI Taxonomy" id="1714387"/>
    <lineage>
        <taxon>Eukaryota</taxon>
        <taxon>Sar</taxon>
        <taxon>Stramenopiles</taxon>
        <taxon>Ochrophyta</taxon>
        <taxon>Bolidophyceae</taxon>
        <taxon>Parmales</taxon>
        <taxon>Triparmaceae</taxon>
        <taxon>Triparma</taxon>
    </lineage>
</organism>
<name>A0A9W7AHV8_9STRA</name>
<dbReference type="EMBL" id="BRXW01000607">
    <property type="protein sequence ID" value="GMH69458.1"/>
    <property type="molecule type" value="Genomic_DNA"/>
</dbReference>
<comment type="caution">
    <text evidence="1">The sequence shown here is derived from an EMBL/GenBank/DDBJ whole genome shotgun (WGS) entry which is preliminary data.</text>
</comment>
<evidence type="ECO:0000313" key="2">
    <source>
        <dbReference type="Proteomes" id="UP001165122"/>
    </source>
</evidence>
<dbReference type="Proteomes" id="UP001165122">
    <property type="component" value="Unassembled WGS sequence"/>
</dbReference>
<protein>
    <submittedName>
        <fullName evidence="1">Uncharacterized protein</fullName>
    </submittedName>
</protein>
<reference evidence="2" key="1">
    <citation type="journal article" date="2023" name="Commun. Biol.">
        <title>Genome analysis of Parmales, the sister group of diatoms, reveals the evolutionary specialization of diatoms from phago-mixotrophs to photoautotrophs.</title>
        <authorList>
            <person name="Ban H."/>
            <person name="Sato S."/>
            <person name="Yoshikawa S."/>
            <person name="Yamada K."/>
            <person name="Nakamura Y."/>
            <person name="Ichinomiya M."/>
            <person name="Sato N."/>
            <person name="Blanc-Mathieu R."/>
            <person name="Endo H."/>
            <person name="Kuwata A."/>
            <person name="Ogata H."/>
        </authorList>
    </citation>
    <scope>NUCLEOTIDE SEQUENCE [LARGE SCALE GENOMIC DNA]</scope>
    <source>
        <strain evidence="2">NIES 3700</strain>
    </source>
</reference>
<dbReference type="OrthoDB" id="10429941at2759"/>
<sequence length="246" mass="26445">MRYLSFLLTPSLFLDLRHTDIAPSIAITSLETSLKGLEENNDERTPVNPLLDPNMAIGSGGALEGVDVNVGGLENLLLENAKKVTENPCLVDGCLTFTAEGSVKCILTNSGRLRWNASESFMNVYELQEQMNTESVLKAVSAMSLDQVVLIPSAPNEEGGDAIDVLLGSSVRGKVIVTVDDKFGADGVFTAMKKLRTFNTVESESDTGILIAESPENSKPSRAGIAIGLDHGMWRRAVEMRDGEGE</sequence>
<evidence type="ECO:0000313" key="1">
    <source>
        <dbReference type="EMBL" id="GMH69458.1"/>
    </source>
</evidence>
<keyword evidence="2" id="KW-1185">Reference proteome</keyword>